<sequence>MVSGSPHARLAVLCRPIEHGADGVVHSATKYLAGHSDVRDGAAVFADVELRDRVWPRTVELGARADPFVAWLTLRGLPSLPLRMRQHCAGAHLLAGRLAEQEQVTAVYCLAAGHPSYDPPRPTNSGELGGRAGRPGRRESVSAYSIS</sequence>
<proteinExistence type="inferred from homology"/>
<evidence type="ECO:0000256" key="2">
    <source>
        <dbReference type="ARBA" id="ARBA00022898"/>
    </source>
</evidence>
<dbReference type="InterPro" id="IPR000277">
    <property type="entry name" value="Cys/Met-Metab_PyrdxlP-dep_enz"/>
</dbReference>
<dbReference type="Proteomes" id="UP000053859">
    <property type="component" value="Unassembled WGS sequence"/>
</dbReference>
<evidence type="ECO:0000256" key="1">
    <source>
        <dbReference type="ARBA" id="ARBA00001933"/>
    </source>
</evidence>
<dbReference type="SUPFAM" id="SSF53383">
    <property type="entry name" value="PLP-dependent transferases"/>
    <property type="match status" value="1"/>
</dbReference>
<keyword evidence="6" id="KW-1185">Reference proteome</keyword>
<dbReference type="PANTHER" id="PTHR11808">
    <property type="entry name" value="TRANS-SULFURATION ENZYME FAMILY MEMBER"/>
    <property type="match status" value="1"/>
</dbReference>
<evidence type="ECO:0000313" key="5">
    <source>
        <dbReference type="EMBL" id="GAP48793.1"/>
    </source>
</evidence>
<accession>A0A0K8PLZ3</accession>
<evidence type="ECO:0000256" key="4">
    <source>
        <dbReference type="SAM" id="MobiDB-lite"/>
    </source>
</evidence>
<organism evidence="5 6">
    <name type="scientific">Streptomyces azureus</name>
    <dbReference type="NCBI Taxonomy" id="146537"/>
    <lineage>
        <taxon>Bacteria</taxon>
        <taxon>Bacillati</taxon>
        <taxon>Actinomycetota</taxon>
        <taxon>Actinomycetes</taxon>
        <taxon>Kitasatosporales</taxon>
        <taxon>Streptomycetaceae</taxon>
        <taxon>Streptomyces</taxon>
    </lineage>
</organism>
<dbReference type="AlphaFoldDB" id="A0A0K8PLZ3"/>
<dbReference type="Pfam" id="PF01053">
    <property type="entry name" value="Cys_Met_Meta_PP"/>
    <property type="match status" value="1"/>
</dbReference>
<dbReference type="EMBL" id="DF968275">
    <property type="protein sequence ID" value="GAP48793.1"/>
    <property type="molecule type" value="Genomic_DNA"/>
</dbReference>
<protein>
    <submittedName>
        <fullName evidence="5">Methionine gamma-lyase</fullName>
    </submittedName>
</protein>
<keyword evidence="5" id="KW-0456">Lyase</keyword>
<dbReference type="InterPro" id="IPR015421">
    <property type="entry name" value="PyrdxlP-dep_Trfase_major"/>
</dbReference>
<dbReference type="GO" id="GO:0005737">
    <property type="term" value="C:cytoplasm"/>
    <property type="evidence" value="ECO:0007669"/>
    <property type="project" value="TreeGrafter"/>
</dbReference>
<dbReference type="GO" id="GO:0019346">
    <property type="term" value="P:transsulfuration"/>
    <property type="evidence" value="ECO:0007669"/>
    <property type="project" value="InterPro"/>
</dbReference>
<keyword evidence="2 3" id="KW-0663">Pyridoxal phosphate</keyword>
<name>A0A0K8PLZ3_STRAJ</name>
<dbReference type="InterPro" id="IPR015424">
    <property type="entry name" value="PyrdxlP-dep_Trfase"/>
</dbReference>
<dbReference type="GO" id="GO:0004123">
    <property type="term" value="F:cystathionine gamma-lyase activity"/>
    <property type="evidence" value="ECO:0007669"/>
    <property type="project" value="TreeGrafter"/>
</dbReference>
<dbReference type="PATRIC" id="fig|146537.3.peg.3850"/>
<dbReference type="RefSeq" id="WP_078945357.1">
    <property type="nucleotide sequence ID" value="NZ_DF968275.1"/>
</dbReference>
<dbReference type="PANTHER" id="PTHR11808:SF85">
    <property type="entry name" value="CYSTATHIONINE GAMMA-LYASE-RELATED"/>
    <property type="match status" value="1"/>
</dbReference>
<gene>
    <name evidence="5" type="ORF">SAZU_3628</name>
</gene>
<dbReference type="GO" id="GO:0019343">
    <property type="term" value="P:cysteine biosynthetic process via cystathionine"/>
    <property type="evidence" value="ECO:0007669"/>
    <property type="project" value="TreeGrafter"/>
</dbReference>
<feature type="region of interest" description="Disordered" evidence="4">
    <location>
        <begin position="116"/>
        <end position="147"/>
    </location>
</feature>
<dbReference type="GO" id="GO:0030170">
    <property type="term" value="F:pyridoxal phosphate binding"/>
    <property type="evidence" value="ECO:0007669"/>
    <property type="project" value="InterPro"/>
</dbReference>
<comment type="cofactor">
    <cofactor evidence="1 3">
        <name>pyridoxal 5'-phosphate</name>
        <dbReference type="ChEBI" id="CHEBI:597326"/>
    </cofactor>
</comment>
<dbReference type="OrthoDB" id="9780685at2"/>
<comment type="similarity">
    <text evidence="3">Belongs to the trans-sulfuration enzymes family.</text>
</comment>
<evidence type="ECO:0000256" key="3">
    <source>
        <dbReference type="RuleBase" id="RU362118"/>
    </source>
</evidence>
<dbReference type="Gene3D" id="3.40.640.10">
    <property type="entry name" value="Type I PLP-dependent aspartate aminotransferase-like (Major domain)"/>
    <property type="match status" value="1"/>
</dbReference>
<reference evidence="5" key="1">
    <citation type="journal article" date="2015" name="Genome Announc.">
        <title>Draft Genome Sequence of Thiostrepton-Producing Streptomyces azureus ATCC 14921.</title>
        <authorList>
            <person name="Sakihara K."/>
            <person name="Maeda J."/>
            <person name="Tashiro K."/>
            <person name="Fujino Y."/>
            <person name="Kuhara S."/>
            <person name="Ohshima T."/>
            <person name="Ogata S."/>
            <person name="Doi K."/>
        </authorList>
    </citation>
    <scope>NUCLEOTIDE SEQUENCE [LARGE SCALE GENOMIC DNA]</scope>
    <source>
        <strain evidence="5">ATCC14921</strain>
    </source>
</reference>
<evidence type="ECO:0000313" key="6">
    <source>
        <dbReference type="Proteomes" id="UP000053859"/>
    </source>
</evidence>